<name>A0A366M365_9ACTN</name>
<feature type="transmembrane region" description="Helical" evidence="1">
    <location>
        <begin position="50"/>
        <end position="70"/>
    </location>
</feature>
<comment type="caution">
    <text evidence="2">The sequence shown here is derived from an EMBL/GenBank/DDBJ whole genome shotgun (WGS) entry which is preliminary data.</text>
</comment>
<dbReference type="EMBL" id="QMEY01000003">
    <property type="protein sequence ID" value="RBQ20200.1"/>
    <property type="molecule type" value="Genomic_DNA"/>
</dbReference>
<evidence type="ECO:0000313" key="3">
    <source>
        <dbReference type="Proteomes" id="UP000253303"/>
    </source>
</evidence>
<gene>
    <name evidence="2" type="ORF">DP939_10305</name>
</gene>
<dbReference type="AlphaFoldDB" id="A0A366M365"/>
<keyword evidence="1" id="KW-0812">Transmembrane</keyword>
<evidence type="ECO:0000313" key="2">
    <source>
        <dbReference type="EMBL" id="RBQ20200.1"/>
    </source>
</evidence>
<sequence>MSITGSLAEGSFAARAGTWARRGAAYAISLAVHLSTLAFLALGVQTIARAPQYTVSWLFGGLFVAIGVLLRPRAPKLASDAETLTRDAAPALHAVADRVADRAGVPRPALIAVRDLAARTSYERMGLRRRPVLTIGLPLWLATSPAQRVGLLAGACARANTADDLIVGGALATLGQWRHALLASDALSARQRAQEEMQLTLGVYGSPDTSYEVAGTFGRMIGRVLGAPVLLLDLVLRGLVRRETVRAAERAARRAAEIASPGTLAEVDAALAAPGGLVAPLQAAALRGEKVPAIRRAVLARATGAAPGGPARDLLSDGESAAIDEELIAHYTRALRGFSLIT</sequence>
<dbReference type="Proteomes" id="UP000253303">
    <property type="component" value="Unassembled WGS sequence"/>
</dbReference>
<protein>
    <recommendedName>
        <fullName evidence="4">Peptidase M48 domain-containing protein</fullName>
    </recommendedName>
</protein>
<evidence type="ECO:0008006" key="4">
    <source>
        <dbReference type="Google" id="ProtNLM"/>
    </source>
</evidence>
<keyword evidence="3" id="KW-1185">Reference proteome</keyword>
<evidence type="ECO:0000256" key="1">
    <source>
        <dbReference type="SAM" id="Phobius"/>
    </source>
</evidence>
<reference evidence="2 3" key="1">
    <citation type="submission" date="2018-06" db="EMBL/GenBank/DDBJ databases">
        <title>Sphaerisporangium craniellae sp. nov., isolated from a marine sponge in the South China Sea.</title>
        <authorList>
            <person name="Li L."/>
        </authorList>
    </citation>
    <scope>NUCLEOTIDE SEQUENCE [LARGE SCALE GENOMIC DNA]</scope>
    <source>
        <strain evidence="2 3">LHW63015</strain>
    </source>
</reference>
<keyword evidence="1" id="KW-0472">Membrane</keyword>
<accession>A0A366M365</accession>
<dbReference type="CDD" id="cd07328">
    <property type="entry name" value="M48_Ste24p_like"/>
    <property type="match status" value="1"/>
</dbReference>
<feature type="transmembrane region" description="Helical" evidence="1">
    <location>
        <begin position="24"/>
        <end position="44"/>
    </location>
</feature>
<organism evidence="2 3">
    <name type="scientific">Spongiactinospora rosea</name>
    <dbReference type="NCBI Taxonomy" id="2248750"/>
    <lineage>
        <taxon>Bacteria</taxon>
        <taxon>Bacillati</taxon>
        <taxon>Actinomycetota</taxon>
        <taxon>Actinomycetes</taxon>
        <taxon>Streptosporangiales</taxon>
        <taxon>Streptosporangiaceae</taxon>
        <taxon>Spongiactinospora</taxon>
    </lineage>
</organism>
<dbReference type="OrthoDB" id="7870694at2"/>
<dbReference type="RefSeq" id="WP_113980402.1">
    <property type="nucleotide sequence ID" value="NZ_QMEY01000003.1"/>
</dbReference>
<keyword evidence="1" id="KW-1133">Transmembrane helix</keyword>
<proteinExistence type="predicted"/>